<dbReference type="SUPFAM" id="SSF52540">
    <property type="entry name" value="P-loop containing nucleoside triphosphate hydrolases"/>
    <property type="match status" value="1"/>
</dbReference>
<evidence type="ECO:0000256" key="7">
    <source>
        <dbReference type="ARBA" id="ARBA00022741"/>
    </source>
</evidence>
<dbReference type="InterPro" id="IPR008921">
    <property type="entry name" value="DNA_pol3_clamp-load_cplx_C"/>
</dbReference>
<dbReference type="InterPro" id="IPR022754">
    <property type="entry name" value="DNA_pol_III_gamma-3"/>
</dbReference>
<gene>
    <name evidence="14" type="ORF">CD039_11315</name>
</gene>
<comment type="similarity">
    <text evidence="1">Belongs to the DnaX/STICHEL family.</text>
</comment>
<dbReference type="FunFam" id="3.40.50.300:FF:000014">
    <property type="entry name" value="DNA polymerase III subunit gamma/tau"/>
    <property type="match status" value="1"/>
</dbReference>
<feature type="region of interest" description="Disordered" evidence="12">
    <location>
        <begin position="389"/>
        <end position="416"/>
    </location>
</feature>
<dbReference type="NCBIfam" id="NF004046">
    <property type="entry name" value="PRK05563.1"/>
    <property type="match status" value="1"/>
</dbReference>
<dbReference type="EC" id="2.7.7.7" evidence="2"/>
<dbReference type="GO" id="GO:0006261">
    <property type="term" value="P:DNA-templated DNA replication"/>
    <property type="evidence" value="ECO:0007669"/>
    <property type="project" value="TreeGrafter"/>
</dbReference>
<keyword evidence="9" id="KW-0067">ATP-binding</keyword>
<dbReference type="Pfam" id="PF13177">
    <property type="entry name" value="DNA_pol3_delta2"/>
    <property type="match status" value="1"/>
</dbReference>
<dbReference type="InterPro" id="IPR027417">
    <property type="entry name" value="P-loop_NTPase"/>
</dbReference>
<keyword evidence="8" id="KW-0862">Zinc</keyword>
<evidence type="ECO:0000256" key="8">
    <source>
        <dbReference type="ARBA" id="ARBA00022833"/>
    </source>
</evidence>
<dbReference type="GO" id="GO:0003677">
    <property type="term" value="F:DNA binding"/>
    <property type="evidence" value="ECO:0007669"/>
    <property type="project" value="InterPro"/>
</dbReference>
<evidence type="ECO:0000256" key="6">
    <source>
        <dbReference type="ARBA" id="ARBA00022723"/>
    </source>
</evidence>
<evidence type="ECO:0000259" key="13">
    <source>
        <dbReference type="SMART" id="SM00382"/>
    </source>
</evidence>
<keyword evidence="6" id="KW-0479">Metal-binding</keyword>
<dbReference type="Gene3D" id="1.10.8.60">
    <property type="match status" value="1"/>
</dbReference>
<dbReference type="PRINTS" id="PR00300">
    <property type="entry name" value="CLPPROTEASEA"/>
</dbReference>
<feature type="compositionally biased region" description="Low complexity" evidence="12">
    <location>
        <begin position="394"/>
        <end position="404"/>
    </location>
</feature>
<dbReference type="Pfam" id="PF12169">
    <property type="entry name" value="DNA_pol3_gamma3"/>
    <property type="match status" value="1"/>
</dbReference>
<dbReference type="Proteomes" id="UP000242712">
    <property type="component" value="Unassembled WGS sequence"/>
</dbReference>
<evidence type="ECO:0000256" key="5">
    <source>
        <dbReference type="ARBA" id="ARBA00022705"/>
    </source>
</evidence>
<dbReference type="GO" id="GO:0003887">
    <property type="term" value="F:DNA-directed DNA polymerase activity"/>
    <property type="evidence" value="ECO:0007669"/>
    <property type="project" value="UniProtKB-KW"/>
</dbReference>
<dbReference type="SUPFAM" id="SSF48019">
    <property type="entry name" value="post-AAA+ oligomerization domain-like"/>
    <property type="match status" value="1"/>
</dbReference>
<protein>
    <recommendedName>
        <fullName evidence="2">DNA-directed DNA polymerase</fullName>
        <ecNumber evidence="2">2.7.7.7</ecNumber>
    </recommendedName>
</protein>
<evidence type="ECO:0000256" key="9">
    <source>
        <dbReference type="ARBA" id="ARBA00022840"/>
    </source>
</evidence>
<evidence type="ECO:0000313" key="15">
    <source>
        <dbReference type="Proteomes" id="UP000242712"/>
    </source>
</evidence>
<dbReference type="InterPro" id="IPR012763">
    <property type="entry name" value="DNA_pol_III_sug/sutau_N"/>
</dbReference>
<evidence type="ECO:0000313" key="14">
    <source>
        <dbReference type="EMBL" id="POA08645.1"/>
    </source>
</evidence>
<feature type="region of interest" description="Disordered" evidence="12">
    <location>
        <begin position="530"/>
        <end position="558"/>
    </location>
</feature>
<dbReference type="PANTHER" id="PTHR11669">
    <property type="entry name" value="REPLICATION FACTOR C / DNA POLYMERASE III GAMMA-TAU SUBUNIT"/>
    <property type="match status" value="1"/>
</dbReference>
<dbReference type="SMART" id="SM00382">
    <property type="entry name" value="AAA"/>
    <property type="match status" value="1"/>
</dbReference>
<dbReference type="FunFam" id="1.10.8.60:FF:000013">
    <property type="entry name" value="DNA polymerase III subunit gamma/tau"/>
    <property type="match status" value="1"/>
</dbReference>
<dbReference type="InterPro" id="IPR001270">
    <property type="entry name" value="ClpA/B"/>
</dbReference>
<evidence type="ECO:0000256" key="10">
    <source>
        <dbReference type="ARBA" id="ARBA00022932"/>
    </source>
</evidence>
<keyword evidence="3" id="KW-0808">Transferase</keyword>
<dbReference type="Gene3D" id="3.40.50.300">
    <property type="entry name" value="P-loop containing nucleotide triphosphate hydrolases"/>
    <property type="match status" value="1"/>
</dbReference>
<feature type="domain" description="AAA+ ATPase" evidence="13">
    <location>
        <begin position="37"/>
        <end position="188"/>
    </location>
</feature>
<keyword evidence="4" id="KW-0548">Nucleotidyltransferase</keyword>
<dbReference type="InterPro" id="IPR045085">
    <property type="entry name" value="HLD_clamp_pol_III_gamma_tau"/>
</dbReference>
<dbReference type="OrthoDB" id="9810148at2"/>
<evidence type="ECO:0000256" key="4">
    <source>
        <dbReference type="ARBA" id="ARBA00022695"/>
    </source>
</evidence>
<dbReference type="InterPro" id="IPR050238">
    <property type="entry name" value="DNA_Rep/Repair_Clamp_Loader"/>
</dbReference>
<dbReference type="Pfam" id="PF22608">
    <property type="entry name" value="DNAX_ATPase_lid"/>
    <property type="match status" value="1"/>
</dbReference>
<name>A0A2K4FCK3_9STAP</name>
<organism evidence="14 15">
    <name type="scientific">Staphylococcus argensis</name>
    <dbReference type="NCBI Taxonomy" id="1607738"/>
    <lineage>
        <taxon>Bacteria</taxon>
        <taxon>Bacillati</taxon>
        <taxon>Bacillota</taxon>
        <taxon>Bacilli</taxon>
        <taxon>Bacillales</taxon>
        <taxon>Staphylococcaceae</taxon>
        <taxon>Staphylococcus</taxon>
    </lineage>
</organism>
<comment type="caution">
    <text evidence="14">The sequence shown here is derived from an EMBL/GenBank/DDBJ whole genome shotgun (WGS) entry which is preliminary data.</text>
</comment>
<dbReference type="CDD" id="cd18137">
    <property type="entry name" value="HLD_clamp_pol_III_gamma_tau"/>
    <property type="match status" value="1"/>
</dbReference>
<dbReference type="CDD" id="cd00009">
    <property type="entry name" value="AAA"/>
    <property type="match status" value="1"/>
</dbReference>
<dbReference type="InterPro" id="IPR003593">
    <property type="entry name" value="AAA+_ATPase"/>
</dbReference>
<comment type="catalytic activity">
    <reaction evidence="11">
        <text>DNA(n) + a 2'-deoxyribonucleoside 5'-triphosphate = DNA(n+1) + diphosphate</text>
        <dbReference type="Rhea" id="RHEA:22508"/>
        <dbReference type="Rhea" id="RHEA-COMP:17339"/>
        <dbReference type="Rhea" id="RHEA-COMP:17340"/>
        <dbReference type="ChEBI" id="CHEBI:33019"/>
        <dbReference type="ChEBI" id="CHEBI:61560"/>
        <dbReference type="ChEBI" id="CHEBI:173112"/>
        <dbReference type="EC" id="2.7.7.7"/>
    </reaction>
</comment>
<dbReference type="GO" id="GO:0009360">
    <property type="term" value="C:DNA polymerase III complex"/>
    <property type="evidence" value="ECO:0007669"/>
    <property type="project" value="InterPro"/>
</dbReference>
<proteinExistence type="inferred from homology"/>
<keyword evidence="5" id="KW-0235">DNA replication</keyword>
<evidence type="ECO:0000256" key="3">
    <source>
        <dbReference type="ARBA" id="ARBA00022679"/>
    </source>
</evidence>
<keyword evidence="15" id="KW-1185">Reference proteome</keyword>
<dbReference type="GO" id="GO:0046872">
    <property type="term" value="F:metal ion binding"/>
    <property type="evidence" value="ECO:0007669"/>
    <property type="project" value="UniProtKB-KW"/>
</dbReference>
<sequence>MDYQALYRMFRPQSFDDVVGQSHVTKTLRNAISKGKQSHAYIFSGPRGTGKTSIAKVFAKAINCERSTDGEPCNECPICKGITQGTNSDVIEIDAASNNGVDEIRNIRDKVKYAPSESKYKVYIIDEVHMLTTGAFNALLKTLEEPPAHAVFILATTEPHKIPPTIISRAQRFDFKAIGHDQIVDRLRYVAESQELDYEDAALDFIAKASEGGMRDALSIMDQAIAFGDEHLTLQDALDVTGSVDEESINRLFEEVAESDVRAAFETYHQFVADGKEVNRLINDMIYFVRDTIMAKTSDTHFNYTALENFDLDTLYKMIDVINDTLVSIRFSVNQNVHFEVLLVKMAEMIKAQPETVQNVATASVAQEPNNDVLLQRMEQLENELKTLKSQGVAQAGGQPQQRQRPTKRSGGRQKAYSKQMIYKVLDNANKEDIKLLQDNWKKVIAHAQNNDQKALVSLLQNSVPVAASAEQVLVQFEEEIHCGIVNKDESKRASIEDVVSSIIDKKVRVVGVPSSQWMQVRADYLQDRHRGPGRETAQESSASHSENTAAGDNEQAEVDVAQKARDLFGEETVNVIDEE</sequence>
<reference evidence="14 15" key="1">
    <citation type="submission" date="2017-08" db="EMBL/GenBank/DDBJ databases">
        <title>Draft genome sequences of 64 type strains of genus Staph aureus.</title>
        <authorList>
            <person name="Cole K."/>
            <person name="Golubchik T."/>
            <person name="Russell J."/>
            <person name="Foster D."/>
            <person name="Llewelyn M."/>
            <person name="Wilson D."/>
            <person name="Crook D."/>
            <person name="Paul J."/>
        </authorList>
    </citation>
    <scope>NUCLEOTIDE SEQUENCE [LARGE SCALE GENOMIC DNA]</scope>
    <source>
        <strain evidence="14 15">DSM 29875</strain>
    </source>
</reference>
<feature type="compositionally biased region" description="Polar residues" evidence="12">
    <location>
        <begin position="539"/>
        <end position="551"/>
    </location>
</feature>
<evidence type="ECO:0000256" key="2">
    <source>
        <dbReference type="ARBA" id="ARBA00012417"/>
    </source>
</evidence>
<dbReference type="AlphaFoldDB" id="A0A2K4FCK3"/>
<dbReference type="Gene3D" id="1.20.272.10">
    <property type="match status" value="1"/>
</dbReference>
<dbReference type="EMBL" id="PPPX01000016">
    <property type="protein sequence ID" value="POA08645.1"/>
    <property type="molecule type" value="Genomic_DNA"/>
</dbReference>
<evidence type="ECO:0000256" key="12">
    <source>
        <dbReference type="SAM" id="MobiDB-lite"/>
    </source>
</evidence>
<dbReference type="GO" id="GO:0005524">
    <property type="term" value="F:ATP binding"/>
    <property type="evidence" value="ECO:0007669"/>
    <property type="project" value="UniProtKB-KW"/>
</dbReference>
<evidence type="ECO:0000256" key="11">
    <source>
        <dbReference type="ARBA" id="ARBA00049244"/>
    </source>
</evidence>
<evidence type="ECO:0000256" key="1">
    <source>
        <dbReference type="ARBA" id="ARBA00006360"/>
    </source>
</evidence>
<keyword evidence="10" id="KW-0239">DNA-directed DNA polymerase</keyword>
<keyword evidence="7" id="KW-0547">Nucleotide-binding</keyword>
<dbReference type="NCBIfam" id="TIGR02397">
    <property type="entry name" value="dnaX_nterm"/>
    <property type="match status" value="1"/>
</dbReference>
<dbReference type="PANTHER" id="PTHR11669:SF0">
    <property type="entry name" value="PROTEIN STICHEL-LIKE 2"/>
    <property type="match status" value="1"/>
</dbReference>
<accession>A0A2K4FCK3</accession>